<keyword evidence="9 15" id="KW-0973">c-di-GMP</keyword>
<keyword evidence="13 15" id="KW-0472">Membrane</keyword>
<evidence type="ECO:0000256" key="7">
    <source>
        <dbReference type="ARBA" id="ARBA00022475"/>
    </source>
</evidence>
<dbReference type="InterPro" id="IPR018513">
    <property type="entry name" value="Cell_synthase_bac"/>
</dbReference>
<sequence>MSRLVKPVKPSANAWRVLPFIAAFALLMSFTLRAQPQEPTVHTVETNFRQLTRGNPIELNGLNQQASVDFGGRYDQVVTNAELDLRISTSPVLNSEKAQLLIYVNNELAQTIRLSAATDQATPMRRKVNLPGYLFANYNQIRFRLIDGEVYQQCSSGSYSSWIAIDSRSTLSLTTKQLPYANELAYFPEPWFHASDFDAAKFQLLLPQQPSTTTLQAGAILVSHFAALADWREVQISEDEFQRTTRLRINEDGENVLDLSEWPAAHSMVLVQNEQWPTGLKAANADVIAALPEADEPQIIALTNPRYPAYKVLVLRAKKPADLVTAAQALATVKSGFSGAFAVLRPQPMPEVKPYQAPNWISTERPVLFSELVSNEQALQRKGYSPQPITVSLRLPPDLFTWQADEIPLDLNYRFTPAEGATENQLTVKVNDLFVKAFPLDGDEQVENGRRMRIPLIDSGLFSEHSVSIPAFKMGLINELQFQFAFAQPANCLIKPLDSNYGAIDGDSSIDLSGYSHYVALPELSLTAKTGFPYTRMHDLSETVMIVAEQPSAEAKQLSLRLAAEFARSTGAAGTGLTITTLDQFNPKANVDVILVGPEVLADWRQRYGDEALQRELRAQPLAGREDLFNNPKRYFENSGPSAAIVAFASPFHKQRTVTVYTATSEDFLARINEVLRDAQAANNVAGFLTVMTPVQVNSFAAHQHYYVGNLSGLTYYAYHLSKYPLLVVFIALLLLGIAAIFLRKIFGAIARKRQLGKKKHDNTAA</sequence>
<dbReference type="Gene3D" id="2.60.120.260">
    <property type="entry name" value="Galactose-binding domain-like"/>
    <property type="match status" value="2"/>
</dbReference>
<reference evidence="16 17" key="1">
    <citation type="journal article" date="2011" name="Front. Microbiol.">
        <title>Genomic signatures of strain selection and enhancement in Bacillus atrophaeus var. globigii, a historical biowarfare simulant.</title>
        <authorList>
            <person name="Gibbons H.S."/>
            <person name="Broomall S.M."/>
            <person name="McNew L.A."/>
            <person name="Daligault H."/>
            <person name="Chapman C."/>
            <person name="Bruce D."/>
            <person name="Karavis M."/>
            <person name="Krepps M."/>
            <person name="McGregor P.A."/>
            <person name="Hong C."/>
            <person name="Park K.H."/>
            <person name="Akmal A."/>
            <person name="Feldman A."/>
            <person name="Lin J.S."/>
            <person name="Chang W.E."/>
            <person name="Higgs B.W."/>
            <person name="Demirev P."/>
            <person name="Lindquist J."/>
            <person name="Liem A."/>
            <person name="Fochler E."/>
            <person name="Read T.D."/>
            <person name="Tapia R."/>
            <person name="Johnson S."/>
            <person name="Bishop-Lilly K.A."/>
            <person name="Detter C."/>
            <person name="Han C."/>
            <person name="Sozhamannan S."/>
            <person name="Rosenzweig C.N."/>
            <person name="Skowronski E.W."/>
        </authorList>
    </citation>
    <scope>NUCLEOTIDE SEQUENCE [LARGE SCALE GENOMIC DNA]</scope>
    <source>
        <strain evidence="16 17">CC-PW-9</strain>
    </source>
</reference>
<evidence type="ECO:0000256" key="14">
    <source>
        <dbReference type="ARBA" id="ARBA00033444"/>
    </source>
</evidence>
<feature type="transmembrane region" description="Helical" evidence="15">
    <location>
        <begin position="724"/>
        <end position="743"/>
    </location>
</feature>
<evidence type="ECO:0000256" key="10">
    <source>
        <dbReference type="ARBA" id="ARBA00022692"/>
    </source>
</evidence>
<comment type="pathway">
    <text evidence="3 15">Glycan metabolism; bacterial cellulose biosynthesis.</text>
</comment>
<dbReference type="UniPathway" id="UPA00694"/>
<proteinExistence type="inferred from homology"/>
<evidence type="ECO:0000256" key="13">
    <source>
        <dbReference type="ARBA" id="ARBA00023136"/>
    </source>
</evidence>
<keyword evidence="11 15" id="KW-0135">Cellulose biosynthesis</keyword>
<evidence type="ECO:0000256" key="11">
    <source>
        <dbReference type="ARBA" id="ARBA00022916"/>
    </source>
</evidence>
<evidence type="ECO:0000256" key="4">
    <source>
        <dbReference type="ARBA" id="ARBA00010714"/>
    </source>
</evidence>
<evidence type="ECO:0000256" key="6">
    <source>
        <dbReference type="ARBA" id="ARBA00021844"/>
    </source>
</evidence>
<evidence type="ECO:0000256" key="8">
    <source>
        <dbReference type="ARBA" id="ARBA00022519"/>
    </source>
</evidence>
<comment type="subcellular location">
    <subcellularLocation>
        <location evidence="2">Cell inner membrane</location>
        <topology evidence="2">Single-pass membrane protein</topology>
    </subcellularLocation>
</comment>
<gene>
    <name evidence="16" type="ORF">CWI84_04325</name>
</gene>
<protein>
    <recommendedName>
        <fullName evidence="6 15">Cyclic di-GMP-binding protein</fullName>
    </recommendedName>
    <alternativeName>
        <fullName evidence="14 15">Cellulose synthase regulatory subunit</fullName>
    </alternativeName>
</protein>
<dbReference type="GO" id="GO:0005886">
    <property type="term" value="C:plasma membrane"/>
    <property type="evidence" value="ECO:0007669"/>
    <property type="project" value="UniProtKB-SubCell"/>
</dbReference>
<dbReference type="Proteomes" id="UP000287996">
    <property type="component" value="Unassembled WGS sequence"/>
</dbReference>
<comment type="similarity">
    <text evidence="4 15">Belongs to the AcsB/BcsB family.</text>
</comment>
<dbReference type="AlphaFoldDB" id="A0A432ZSN7"/>
<evidence type="ECO:0000256" key="3">
    <source>
        <dbReference type="ARBA" id="ARBA00005186"/>
    </source>
</evidence>
<comment type="function">
    <text evidence="1 15">Binds the cellulose synthase activator, bis-(3'-5') cyclic diguanylic acid (c-di-GMP).</text>
</comment>
<dbReference type="InterPro" id="IPR003920">
    <property type="entry name" value="Cell_synth_B"/>
</dbReference>
<organism evidence="16 17">
    <name type="scientific">Idiomarina tyrosinivorans</name>
    <dbReference type="NCBI Taxonomy" id="1445662"/>
    <lineage>
        <taxon>Bacteria</taxon>
        <taxon>Pseudomonadati</taxon>
        <taxon>Pseudomonadota</taxon>
        <taxon>Gammaproteobacteria</taxon>
        <taxon>Alteromonadales</taxon>
        <taxon>Idiomarinaceae</taxon>
        <taxon>Idiomarina</taxon>
    </lineage>
</organism>
<evidence type="ECO:0000256" key="15">
    <source>
        <dbReference type="RuleBase" id="RU365021"/>
    </source>
</evidence>
<evidence type="ECO:0000256" key="9">
    <source>
        <dbReference type="ARBA" id="ARBA00022636"/>
    </source>
</evidence>
<dbReference type="PANTHER" id="PTHR39083:SF1">
    <property type="entry name" value="CYCLIC DI-GMP-BINDING PROTEIN"/>
    <property type="match status" value="1"/>
</dbReference>
<comment type="subunit">
    <text evidence="5 15">Tightly associated with the cellulose synthase catalytic subunit.</text>
</comment>
<keyword evidence="17" id="KW-1185">Reference proteome</keyword>
<keyword evidence="8 15" id="KW-0997">Cell inner membrane</keyword>
<keyword evidence="12 15" id="KW-1133">Transmembrane helix</keyword>
<keyword evidence="7 15" id="KW-1003">Cell membrane</keyword>
<dbReference type="PANTHER" id="PTHR39083">
    <property type="entry name" value="CYCLIC DI-GMP-BINDING PROTEIN"/>
    <property type="match status" value="1"/>
</dbReference>
<dbReference type="Pfam" id="PF03170">
    <property type="entry name" value="BcsB"/>
    <property type="match status" value="1"/>
</dbReference>
<dbReference type="EMBL" id="PIQH01000003">
    <property type="protein sequence ID" value="RUO80816.1"/>
    <property type="molecule type" value="Genomic_DNA"/>
</dbReference>
<evidence type="ECO:0000313" key="17">
    <source>
        <dbReference type="Proteomes" id="UP000287996"/>
    </source>
</evidence>
<dbReference type="OrthoDB" id="9806702at2"/>
<evidence type="ECO:0000256" key="1">
    <source>
        <dbReference type="ARBA" id="ARBA00002057"/>
    </source>
</evidence>
<evidence type="ECO:0000256" key="12">
    <source>
        <dbReference type="ARBA" id="ARBA00022989"/>
    </source>
</evidence>
<dbReference type="RefSeq" id="WP_126841346.1">
    <property type="nucleotide sequence ID" value="NZ_PIQH01000003.1"/>
</dbReference>
<keyword evidence="10 15" id="KW-0812">Transmembrane</keyword>
<evidence type="ECO:0000256" key="5">
    <source>
        <dbReference type="ARBA" id="ARBA00011437"/>
    </source>
</evidence>
<name>A0A432ZSN7_9GAMM</name>
<evidence type="ECO:0000313" key="16">
    <source>
        <dbReference type="EMBL" id="RUO80816.1"/>
    </source>
</evidence>
<evidence type="ECO:0000256" key="2">
    <source>
        <dbReference type="ARBA" id="ARBA00004377"/>
    </source>
</evidence>
<accession>A0A432ZSN7</accession>
<dbReference type="PRINTS" id="PR01440">
    <property type="entry name" value="CELLSNTHASEB"/>
</dbReference>
<comment type="caution">
    <text evidence="16">The sequence shown here is derived from an EMBL/GenBank/DDBJ whole genome shotgun (WGS) entry which is preliminary data.</text>
</comment>
<dbReference type="GO" id="GO:0030244">
    <property type="term" value="P:cellulose biosynthetic process"/>
    <property type="evidence" value="ECO:0007669"/>
    <property type="project" value="UniProtKB-KW"/>
</dbReference>
<dbReference type="GO" id="GO:0006011">
    <property type="term" value="P:UDP-alpha-D-glucose metabolic process"/>
    <property type="evidence" value="ECO:0007669"/>
    <property type="project" value="InterPro"/>
</dbReference>